<dbReference type="GeneID" id="29672252"/>
<evidence type="ECO:0008006" key="4">
    <source>
        <dbReference type="Google" id="ProtNLM"/>
    </source>
</evidence>
<feature type="transmembrane region" description="Helical" evidence="1">
    <location>
        <begin position="6"/>
        <end position="29"/>
    </location>
</feature>
<evidence type="ECO:0000313" key="3">
    <source>
        <dbReference type="Proteomes" id="UP000002162"/>
    </source>
</evidence>
<keyword evidence="1" id="KW-0472">Membrane</keyword>
<dbReference type="EMBL" id="CP000942">
    <property type="protein sequence ID" value="ACA33292.1"/>
    <property type="molecule type" value="Genomic_DNA"/>
</dbReference>
<keyword evidence="1" id="KW-1133">Transmembrane helix</keyword>
<evidence type="ECO:0000313" key="2">
    <source>
        <dbReference type="EMBL" id="ACA33292.1"/>
    </source>
</evidence>
<sequence length="264" mass="32205">MTSLDITTLVISILSLIATLSISFNIYFIELRKQRERKIERLQQEAKQFIINNLDEKDFIVLCQFIYKLYKHDKHTRKIHYEFVLLNEPVQKEVFKQLEILNIVDFKDNEWIANKFSILKEIVNDYQLGNWDDYKFYENFNFAYTLFREEKCDAVFEEIKQNKFGGKNLSFHEYLNEYAHRSKESDMLAPIDYFIDQNNLNNVFDRQKHAIYKLYLLDLILNELCRSMNNDHRINNEFKYFDCEVIYVEDLYLKILYKLYFQLN</sequence>
<dbReference type="AlphaFoldDB" id="A0A2C9DZ49"/>
<evidence type="ECO:0000256" key="1">
    <source>
        <dbReference type="SAM" id="Phobius"/>
    </source>
</evidence>
<name>A0A2C9DZ49_UREP2</name>
<dbReference type="HOGENOM" id="CLU_1053542_0_0_14"/>
<dbReference type="Proteomes" id="UP000002162">
    <property type="component" value="Chromosome"/>
</dbReference>
<organism evidence="2 3">
    <name type="scientific">Ureaplasma parvum serovar 3 (strain ATCC 27815 / 27 / NCTC 11736)</name>
    <dbReference type="NCBI Taxonomy" id="505682"/>
    <lineage>
        <taxon>Bacteria</taxon>
        <taxon>Bacillati</taxon>
        <taxon>Mycoplasmatota</taxon>
        <taxon>Mycoplasmoidales</taxon>
        <taxon>Mycoplasmoidaceae</taxon>
        <taxon>Ureaplasma</taxon>
    </lineage>
</organism>
<accession>A0A2C9DZ49</accession>
<gene>
    <name evidence="2" type="ordered locus">UPA3_0060</name>
</gene>
<proteinExistence type="predicted"/>
<protein>
    <recommendedName>
        <fullName evidence="4">Phage abortive infection protein</fullName>
    </recommendedName>
</protein>
<keyword evidence="1" id="KW-0812">Transmembrane</keyword>
<dbReference type="KEGG" id="upa:UPA3_0060"/>
<dbReference type="SMR" id="A0A2C9DZ49"/>
<reference evidence="2 3" key="1">
    <citation type="submission" date="2008-02" db="EMBL/GenBank/DDBJ databases">
        <title>Genome sequence of Ureaplasma parvum serovar 3.</title>
        <authorList>
            <person name="Methe B.A."/>
            <person name="Glass J."/>
            <person name="Waites K."/>
            <person name="Shrivastava S."/>
        </authorList>
    </citation>
    <scope>NUCLEOTIDE SEQUENCE [LARGE SCALE GENOMIC DNA]</scope>
    <source>
        <strain evidence="3">ATCC 27815 / 27 / NCTC 11736</strain>
    </source>
</reference>
<dbReference type="RefSeq" id="WP_006689028.1">
    <property type="nucleotide sequence ID" value="NC_010503.1"/>
</dbReference>